<gene>
    <name evidence="13" type="ORF">CTOB1V02_LOCUS656</name>
</gene>
<dbReference type="GO" id="GO:0046872">
    <property type="term" value="F:metal ion binding"/>
    <property type="evidence" value="ECO:0007669"/>
    <property type="project" value="UniProtKB-KW"/>
</dbReference>
<evidence type="ECO:0000256" key="3">
    <source>
        <dbReference type="ARBA" id="ARBA00006559"/>
    </source>
</evidence>
<dbReference type="GO" id="GO:0007131">
    <property type="term" value="P:reciprocal meiotic recombination"/>
    <property type="evidence" value="ECO:0007669"/>
    <property type="project" value="TreeGrafter"/>
</dbReference>
<comment type="catalytic activity">
    <reaction evidence="1 10">
        <text>ATP-dependent breakage, passage and rejoining of double-stranded DNA.</text>
        <dbReference type="EC" id="5.6.2.2"/>
    </reaction>
</comment>
<evidence type="ECO:0000256" key="7">
    <source>
        <dbReference type="ARBA" id="ARBA00023029"/>
    </source>
</evidence>
<evidence type="ECO:0000256" key="8">
    <source>
        <dbReference type="ARBA" id="ARBA00023125"/>
    </source>
</evidence>
<dbReference type="InterPro" id="IPR034136">
    <property type="entry name" value="TOPRIM_Topo6A/Spo11"/>
</dbReference>
<dbReference type="InterPro" id="IPR002815">
    <property type="entry name" value="Spo11/TopoVI_A"/>
</dbReference>
<dbReference type="InterPro" id="IPR036388">
    <property type="entry name" value="WH-like_DNA-bd_sf"/>
</dbReference>
<dbReference type="GO" id="GO:0000706">
    <property type="term" value="P:meiotic DNA double-strand break processing"/>
    <property type="evidence" value="ECO:0007669"/>
    <property type="project" value="TreeGrafter"/>
</dbReference>
<dbReference type="GO" id="GO:0000228">
    <property type="term" value="C:nuclear chromosome"/>
    <property type="evidence" value="ECO:0007669"/>
    <property type="project" value="TreeGrafter"/>
</dbReference>
<accession>A0A7R8W0S8</accession>
<dbReference type="PROSITE" id="PS52041">
    <property type="entry name" value="TOPO_IIB"/>
    <property type="match status" value="1"/>
</dbReference>
<dbReference type="Pfam" id="PF04406">
    <property type="entry name" value="TP6A_N"/>
    <property type="match status" value="1"/>
</dbReference>
<comment type="cofactor">
    <cofactor evidence="2">
        <name>Mg(2+)</name>
        <dbReference type="ChEBI" id="CHEBI:18420"/>
    </cofactor>
</comment>
<evidence type="ECO:0000259" key="11">
    <source>
        <dbReference type="Pfam" id="PF04406"/>
    </source>
</evidence>
<evidence type="ECO:0000256" key="10">
    <source>
        <dbReference type="PROSITE-ProRule" id="PRU01385"/>
    </source>
</evidence>
<proteinExistence type="inferred from homology"/>
<dbReference type="AlphaFoldDB" id="A0A7R8W0S8"/>
<organism evidence="13">
    <name type="scientific">Cyprideis torosa</name>
    <dbReference type="NCBI Taxonomy" id="163714"/>
    <lineage>
        <taxon>Eukaryota</taxon>
        <taxon>Metazoa</taxon>
        <taxon>Ecdysozoa</taxon>
        <taxon>Arthropoda</taxon>
        <taxon>Crustacea</taxon>
        <taxon>Oligostraca</taxon>
        <taxon>Ostracoda</taxon>
        <taxon>Podocopa</taxon>
        <taxon>Podocopida</taxon>
        <taxon>Cytherocopina</taxon>
        <taxon>Cytheroidea</taxon>
        <taxon>Cytherideidae</taxon>
        <taxon>Cyprideis</taxon>
    </lineage>
</organism>
<evidence type="ECO:0000256" key="1">
    <source>
        <dbReference type="ARBA" id="ARBA00000185"/>
    </source>
</evidence>
<dbReference type="InterPro" id="IPR036078">
    <property type="entry name" value="Spo11/TopoVI_A_sf"/>
</dbReference>
<comment type="similarity">
    <text evidence="3 10">Belongs to the TOP6A family.</text>
</comment>
<evidence type="ECO:0000256" key="5">
    <source>
        <dbReference type="ARBA" id="ARBA00022723"/>
    </source>
</evidence>
<dbReference type="SUPFAM" id="SSF56726">
    <property type="entry name" value="DNA topoisomerase IV, alpha subunit"/>
    <property type="match status" value="1"/>
</dbReference>
<feature type="domain" description="Spo11/DNA topoisomerase VI subunit A N-terminal" evidence="11">
    <location>
        <begin position="71"/>
        <end position="131"/>
    </location>
</feature>
<dbReference type="GO" id="GO:0003918">
    <property type="term" value="F:DNA topoisomerase type II (double strand cut, ATP-hydrolyzing) activity"/>
    <property type="evidence" value="ECO:0007669"/>
    <property type="project" value="UniProtKB-UniRule"/>
</dbReference>
<dbReference type="Gene3D" id="3.40.1360.10">
    <property type="match status" value="2"/>
</dbReference>
<feature type="active site" description="O-(5'-phospho-DNA)-tyrosine intermediate" evidence="10">
    <location>
        <position position="99"/>
    </location>
</feature>
<dbReference type="InterPro" id="IPR013049">
    <property type="entry name" value="Spo11/TopoVI_A_N"/>
</dbReference>
<keyword evidence="7 10" id="KW-0799">Topoisomerase</keyword>
<evidence type="ECO:0000256" key="4">
    <source>
        <dbReference type="ARBA" id="ARBA00012895"/>
    </source>
</evidence>
<evidence type="ECO:0000259" key="12">
    <source>
        <dbReference type="Pfam" id="PF21180"/>
    </source>
</evidence>
<dbReference type="CDD" id="cd00223">
    <property type="entry name" value="TOPRIM_TopoIIB_SPO"/>
    <property type="match status" value="1"/>
</dbReference>
<protein>
    <recommendedName>
        <fullName evidence="4">DNA topoisomerase (ATP-hydrolyzing)</fullName>
        <ecNumber evidence="4">5.6.2.2</ecNumber>
    </recommendedName>
</protein>
<keyword evidence="9 10" id="KW-0413">Isomerase</keyword>
<dbReference type="PANTHER" id="PTHR10848:SF0">
    <property type="entry name" value="MEIOTIC RECOMBINATION PROTEIN SPO11"/>
    <property type="match status" value="1"/>
</dbReference>
<dbReference type="EMBL" id="OB660087">
    <property type="protein sequence ID" value="CAD7222654.1"/>
    <property type="molecule type" value="Genomic_DNA"/>
</dbReference>
<evidence type="ECO:0000313" key="13">
    <source>
        <dbReference type="EMBL" id="CAD7222654.1"/>
    </source>
</evidence>
<evidence type="ECO:0000256" key="9">
    <source>
        <dbReference type="ARBA" id="ARBA00023235"/>
    </source>
</evidence>
<feature type="domain" description="Topoisomerase 6 subunit A/Spo11 TOPRIM" evidence="12">
    <location>
        <begin position="268"/>
        <end position="333"/>
    </location>
</feature>
<dbReference type="GO" id="GO:0003677">
    <property type="term" value="F:DNA binding"/>
    <property type="evidence" value="ECO:0007669"/>
    <property type="project" value="UniProtKB-UniRule"/>
</dbReference>
<dbReference type="GO" id="GO:0042138">
    <property type="term" value="P:meiotic DNA double-strand break formation"/>
    <property type="evidence" value="ECO:0007669"/>
    <property type="project" value="TreeGrafter"/>
</dbReference>
<keyword evidence="8 10" id="KW-0238">DNA-binding</keyword>
<dbReference type="GO" id="GO:0005524">
    <property type="term" value="F:ATP binding"/>
    <property type="evidence" value="ECO:0007669"/>
    <property type="project" value="InterPro"/>
</dbReference>
<evidence type="ECO:0000256" key="2">
    <source>
        <dbReference type="ARBA" id="ARBA00001946"/>
    </source>
</evidence>
<name>A0A7R8W0S8_9CRUS</name>
<dbReference type="Pfam" id="PF21180">
    <property type="entry name" value="TOP6A-Spo11_Toprim"/>
    <property type="match status" value="2"/>
</dbReference>
<keyword evidence="5" id="KW-0479">Metal-binding</keyword>
<dbReference type="OrthoDB" id="5377392at2759"/>
<evidence type="ECO:0000256" key="6">
    <source>
        <dbReference type="ARBA" id="ARBA00022842"/>
    </source>
</evidence>
<dbReference type="Gene3D" id="1.10.10.10">
    <property type="entry name" value="Winged helix-like DNA-binding domain superfamily/Winged helix DNA-binding domain"/>
    <property type="match status" value="1"/>
</dbReference>
<dbReference type="PRINTS" id="PR01550">
    <property type="entry name" value="TOP6AFAMILY"/>
</dbReference>
<dbReference type="EC" id="5.6.2.2" evidence="4"/>
<dbReference type="PANTHER" id="PTHR10848">
    <property type="entry name" value="MEIOTIC RECOMBINATION PROTEIN SPO11"/>
    <property type="match status" value="1"/>
</dbReference>
<reference evidence="13" key="1">
    <citation type="submission" date="2020-11" db="EMBL/GenBank/DDBJ databases">
        <authorList>
            <person name="Tran Van P."/>
        </authorList>
    </citation>
    <scope>NUCLEOTIDE SEQUENCE</scope>
</reference>
<keyword evidence="6" id="KW-0460">Magnesium</keyword>
<sequence>MNQEVPENRNVLEAIEAVFLRIVLQATEGNDVTLKITPKPRWQDVGIYRGQLKQVSPSRTTLVSFRQSPMKFAQYCLLMTEIYKSVTEEKIRTKRDLYYQFPTTFKSQPVVDKIVEDIARTFNVKRSALKVVATTKGMFAGPLDIQTDSGNGSRKIASAQDGATLIPTKGLTSASLRILVVPFDNPFVLVVEKDATFFQLLERKFHAKYPQGILVTGVGHADFATRALLHLLTSPPISLPGFVLVDADPHGFEIMAVYKYGALRSRIPLTPADERKIKALLTRVYLAEKPEWKREPFPKELETLLAGGFKTELQAMDAFHPRYLLDNYLQDKLEKMSIFAADARTEEDQSTWLHC</sequence>
<feature type="domain" description="Topoisomerase 6 subunit A/Spo11 TOPRIM" evidence="12">
    <location>
        <begin position="187"/>
        <end position="264"/>
    </location>
</feature>